<comment type="caution">
    <text evidence="1">The sequence shown here is derived from an EMBL/GenBank/DDBJ whole genome shotgun (WGS) entry which is preliminary data.</text>
</comment>
<organism evidence="1 2">
    <name type="scientific">Pelomonas parva</name>
    <dbReference type="NCBI Taxonomy" id="3299032"/>
    <lineage>
        <taxon>Bacteria</taxon>
        <taxon>Pseudomonadati</taxon>
        <taxon>Pseudomonadota</taxon>
        <taxon>Betaproteobacteria</taxon>
        <taxon>Burkholderiales</taxon>
        <taxon>Sphaerotilaceae</taxon>
        <taxon>Roseateles</taxon>
    </lineage>
</organism>
<gene>
    <name evidence="1" type="ORF">ACG00Y_00300</name>
</gene>
<keyword evidence="2" id="KW-1185">Reference proteome</keyword>
<proteinExistence type="predicted"/>
<dbReference type="InterPro" id="IPR010985">
    <property type="entry name" value="Ribbon_hlx_hlx"/>
</dbReference>
<reference evidence="1 2" key="1">
    <citation type="submission" date="2024-08" db="EMBL/GenBank/DDBJ databases">
        <authorList>
            <person name="Lu H."/>
        </authorList>
    </citation>
    <scope>NUCLEOTIDE SEQUENCE [LARGE SCALE GENOMIC DNA]</scope>
    <source>
        <strain evidence="1 2">LYH14W</strain>
    </source>
</reference>
<evidence type="ECO:0000313" key="1">
    <source>
        <dbReference type="EMBL" id="MFG6428329.1"/>
    </source>
</evidence>
<name>A0ABW7EVE6_9BURK</name>
<dbReference type="EMBL" id="JBIGHV010000001">
    <property type="protein sequence ID" value="MFG6428329.1"/>
    <property type="molecule type" value="Genomic_DNA"/>
</dbReference>
<dbReference type="RefSeq" id="WP_394475260.1">
    <property type="nucleotide sequence ID" value="NZ_JBIGHV010000001.1"/>
</dbReference>
<accession>A0ABW7EVE6</accession>
<dbReference type="CDD" id="cd21631">
    <property type="entry name" value="RHH_CopG_NikR-like"/>
    <property type="match status" value="1"/>
</dbReference>
<protein>
    <submittedName>
        <fullName evidence="1">CopG family transcriptional regulator</fullName>
    </submittedName>
</protein>
<dbReference type="Proteomes" id="UP001606210">
    <property type="component" value="Unassembled WGS sequence"/>
</dbReference>
<evidence type="ECO:0000313" key="2">
    <source>
        <dbReference type="Proteomes" id="UP001606210"/>
    </source>
</evidence>
<dbReference type="SUPFAM" id="SSF47598">
    <property type="entry name" value="Ribbon-helix-helix"/>
    <property type="match status" value="1"/>
</dbReference>
<sequence length="77" mass="8434">MRTTLAIDDDVLAAAKHLAEREQRSIGEVISALARQGLSRSTRSNKTERNGIPLLASRKGAVPVTLELVNQLRDEQP</sequence>